<sequence>MTGSYVSCKRTLLLGQASPANLSFSGFSKCFNLTLGR</sequence>
<proteinExistence type="predicted"/>
<name>A0A0E9QJ91_ANGAN</name>
<dbReference type="AlphaFoldDB" id="A0A0E9QJ91"/>
<evidence type="ECO:0000313" key="1">
    <source>
        <dbReference type="EMBL" id="JAH16577.1"/>
    </source>
</evidence>
<dbReference type="EMBL" id="GBXM01092000">
    <property type="protein sequence ID" value="JAH16577.1"/>
    <property type="molecule type" value="Transcribed_RNA"/>
</dbReference>
<reference evidence="1" key="2">
    <citation type="journal article" date="2015" name="Fish Shellfish Immunol.">
        <title>Early steps in the European eel (Anguilla anguilla)-Vibrio vulnificus interaction in the gills: Role of the RtxA13 toxin.</title>
        <authorList>
            <person name="Callol A."/>
            <person name="Pajuelo D."/>
            <person name="Ebbesson L."/>
            <person name="Teles M."/>
            <person name="MacKenzie S."/>
            <person name="Amaro C."/>
        </authorList>
    </citation>
    <scope>NUCLEOTIDE SEQUENCE</scope>
</reference>
<accession>A0A0E9QJ91</accession>
<protein>
    <submittedName>
        <fullName evidence="1">Uncharacterized protein</fullName>
    </submittedName>
</protein>
<reference evidence="1" key="1">
    <citation type="submission" date="2014-11" db="EMBL/GenBank/DDBJ databases">
        <authorList>
            <person name="Amaro Gonzalez C."/>
        </authorList>
    </citation>
    <scope>NUCLEOTIDE SEQUENCE</scope>
</reference>
<organism evidence="1">
    <name type="scientific">Anguilla anguilla</name>
    <name type="common">European freshwater eel</name>
    <name type="synonym">Muraena anguilla</name>
    <dbReference type="NCBI Taxonomy" id="7936"/>
    <lineage>
        <taxon>Eukaryota</taxon>
        <taxon>Metazoa</taxon>
        <taxon>Chordata</taxon>
        <taxon>Craniata</taxon>
        <taxon>Vertebrata</taxon>
        <taxon>Euteleostomi</taxon>
        <taxon>Actinopterygii</taxon>
        <taxon>Neopterygii</taxon>
        <taxon>Teleostei</taxon>
        <taxon>Anguilliformes</taxon>
        <taxon>Anguillidae</taxon>
        <taxon>Anguilla</taxon>
    </lineage>
</organism>